<organism evidence="2 3">
    <name type="scientific">Roseibacillus ishigakijimensis</name>
    <dbReference type="NCBI Taxonomy" id="454146"/>
    <lineage>
        <taxon>Bacteria</taxon>
        <taxon>Pseudomonadati</taxon>
        <taxon>Verrucomicrobiota</taxon>
        <taxon>Verrucomicrobiia</taxon>
        <taxon>Verrucomicrobiales</taxon>
        <taxon>Verrucomicrobiaceae</taxon>
        <taxon>Roseibacillus</taxon>
    </lineage>
</organism>
<dbReference type="AlphaFoldDB" id="A0A934VLI0"/>
<dbReference type="Gene3D" id="2.30.30.700">
    <property type="entry name" value="SLA1 homology domain 1"/>
    <property type="match status" value="1"/>
</dbReference>
<dbReference type="EMBL" id="JAENIO010000005">
    <property type="protein sequence ID" value="MBK1833131.1"/>
    <property type="molecule type" value="Genomic_DNA"/>
</dbReference>
<accession>A0A934VLI0</accession>
<dbReference type="Proteomes" id="UP000604083">
    <property type="component" value="Unassembled WGS sequence"/>
</dbReference>
<comment type="caution">
    <text evidence="2">The sequence shown here is derived from an EMBL/GenBank/DDBJ whole genome shotgun (WGS) entry which is preliminary data.</text>
</comment>
<feature type="compositionally biased region" description="Polar residues" evidence="1">
    <location>
        <begin position="59"/>
        <end position="75"/>
    </location>
</feature>
<sequence>MGNTIPVVMVTTADTEVGLQGFSYSDLSDCRGAVRDLKKTIEGRDVTGASPPPGPQPNDEPSGSAKTSSTLLAEEQSWTNAEGNTITAAVLMADEKTVTFLLPNGKSVGYPIAKLSAASQEEVRALLK</sequence>
<proteinExistence type="predicted"/>
<reference evidence="2" key="1">
    <citation type="submission" date="2021-01" db="EMBL/GenBank/DDBJ databases">
        <title>Modified the classification status of verrucomicrobia.</title>
        <authorList>
            <person name="Feng X."/>
        </authorList>
    </citation>
    <scope>NUCLEOTIDE SEQUENCE</scope>
    <source>
        <strain evidence="2">KCTC 12986</strain>
    </source>
</reference>
<evidence type="ECO:0000313" key="3">
    <source>
        <dbReference type="Proteomes" id="UP000604083"/>
    </source>
</evidence>
<feature type="region of interest" description="Disordered" evidence="1">
    <location>
        <begin position="41"/>
        <end position="75"/>
    </location>
</feature>
<gene>
    <name evidence="2" type="ORF">JIN78_03575</name>
</gene>
<protein>
    <submittedName>
        <fullName evidence="2">Uncharacterized protein</fullName>
    </submittedName>
</protein>
<dbReference type="RefSeq" id="WP_377173737.1">
    <property type="nucleotide sequence ID" value="NZ_JBHUJA010000004.1"/>
</dbReference>
<evidence type="ECO:0000313" key="2">
    <source>
        <dbReference type="EMBL" id="MBK1833131.1"/>
    </source>
</evidence>
<name>A0A934VLI0_9BACT</name>
<keyword evidence="3" id="KW-1185">Reference proteome</keyword>
<evidence type="ECO:0000256" key="1">
    <source>
        <dbReference type="SAM" id="MobiDB-lite"/>
    </source>
</evidence>